<keyword evidence="1" id="KW-0732">Signal</keyword>
<keyword evidence="3" id="KW-1185">Reference proteome</keyword>
<organism evidence="2 3">
    <name type="scientific">Williamsia sterculiae</name>
    <dbReference type="NCBI Taxonomy" id="1344003"/>
    <lineage>
        <taxon>Bacteria</taxon>
        <taxon>Bacillati</taxon>
        <taxon>Actinomycetota</taxon>
        <taxon>Actinomycetes</taxon>
        <taxon>Mycobacteriales</taxon>
        <taxon>Nocardiaceae</taxon>
        <taxon>Williamsia</taxon>
    </lineage>
</organism>
<dbReference type="PANTHER" id="PTHR32015">
    <property type="entry name" value="FASTING INDUCED LIPASE"/>
    <property type="match status" value="1"/>
</dbReference>
<feature type="signal peptide" evidence="1">
    <location>
        <begin position="1"/>
        <end position="18"/>
    </location>
</feature>
<feature type="chain" id="PRO_5012433133" evidence="1">
    <location>
        <begin position="19"/>
        <end position="301"/>
    </location>
</feature>
<sequence>MTLAAAAVCVVANAVVYAAPAPGGDDVTCRPDAAHPRPVVLVHGDGAGVQATWPLLRDSLRRDGFCVFAPEYGRHTAAETTNLLDFAGGSDIRTSAIDVGTYLHRVRSSTGARQIDVVAHSMGALTVRQFLRFDGGWIGGDPPTSVVRTLVSVAGPNHGTTFNGNQGLRDRASRLGLPADDAIALGVGPSYTQQMVGSSLLTELNAGGDTLPGIRYVALATHDDAVVTPPASGFLAAVRGAAVQNVWVQDGCPGRVVSHSQMTTDSRSRWMIRQALDTGAVSISAGPCAADATATPTRAGR</sequence>
<accession>A0A1N7DT21</accession>
<evidence type="ECO:0000313" key="2">
    <source>
        <dbReference type="EMBL" id="SIR78987.1"/>
    </source>
</evidence>
<proteinExistence type="predicted"/>
<dbReference type="Proteomes" id="UP000186218">
    <property type="component" value="Unassembled WGS sequence"/>
</dbReference>
<dbReference type="EMBL" id="FTNT01000002">
    <property type="protein sequence ID" value="SIR78987.1"/>
    <property type="molecule type" value="Genomic_DNA"/>
</dbReference>
<dbReference type="Gene3D" id="3.40.50.1820">
    <property type="entry name" value="alpha/beta hydrolase"/>
    <property type="match status" value="1"/>
</dbReference>
<dbReference type="AlphaFoldDB" id="A0A1N7DT21"/>
<protein>
    <submittedName>
        <fullName evidence="2">Lipase (Class 2)</fullName>
    </submittedName>
</protein>
<dbReference type="InterPro" id="IPR002918">
    <property type="entry name" value="Lipase_EstA/Esterase_EstB"/>
</dbReference>
<dbReference type="SUPFAM" id="SSF53474">
    <property type="entry name" value="alpha/beta-Hydrolases"/>
    <property type="match status" value="1"/>
</dbReference>
<evidence type="ECO:0000256" key="1">
    <source>
        <dbReference type="SAM" id="SignalP"/>
    </source>
</evidence>
<name>A0A1N7DT21_9NOCA</name>
<reference evidence="2 3" key="1">
    <citation type="submission" date="2017-01" db="EMBL/GenBank/DDBJ databases">
        <authorList>
            <person name="Mah S.A."/>
            <person name="Swanson W.J."/>
            <person name="Moy G.W."/>
            <person name="Vacquier V.D."/>
        </authorList>
    </citation>
    <scope>NUCLEOTIDE SEQUENCE [LARGE SCALE GENOMIC DNA]</scope>
    <source>
        <strain evidence="2 3">CPCC 203464</strain>
    </source>
</reference>
<dbReference type="InterPro" id="IPR029058">
    <property type="entry name" value="AB_hydrolase_fold"/>
</dbReference>
<evidence type="ECO:0000313" key="3">
    <source>
        <dbReference type="Proteomes" id="UP000186218"/>
    </source>
</evidence>
<dbReference type="STRING" id="1344003.SAMN05445060_0885"/>
<dbReference type="PANTHER" id="PTHR32015:SF1">
    <property type="entry name" value="LIPASE"/>
    <property type="match status" value="1"/>
</dbReference>
<dbReference type="GO" id="GO:0016298">
    <property type="term" value="F:lipase activity"/>
    <property type="evidence" value="ECO:0007669"/>
    <property type="project" value="TreeGrafter"/>
</dbReference>
<dbReference type="GO" id="GO:0016042">
    <property type="term" value="P:lipid catabolic process"/>
    <property type="evidence" value="ECO:0007669"/>
    <property type="project" value="InterPro"/>
</dbReference>
<gene>
    <name evidence="2" type="ORF">SAMN05445060_0885</name>
</gene>
<dbReference type="Pfam" id="PF01674">
    <property type="entry name" value="Lipase_2"/>
    <property type="match status" value="1"/>
</dbReference>